<evidence type="ECO:0000313" key="2">
    <source>
        <dbReference type="EMBL" id="KAB8408223.1"/>
    </source>
</evidence>
<dbReference type="Proteomes" id="UP000327013">
    <property type="component" value="Unassembled WGS sequence"/>
</dbReference>
<evidence type="ECO:0000256" key="1">
    <source>
        <dbReference type="SAM" id="MobiDB-lite"/>
    </source>
</evidence>
<reference evidence="2 3" key="1">
    <citation type="submission" date="2019-06" db="EMBL/GenBank/DDBJ databases">
        <title>A chromosomal-level reference genome of Carpinus fangiana (Coryloideae, Betulaceae).</title>
        <authorList>
            <person name="Yang X."/>
            <person name="Wang Z."/>
            <person name="Zhang L."/>
            <person name="Hao G."/>
            <person name="Liu J."/>
            <person name="Yang Y."/>
        </authorList>
    </citation>
    <scope>NUCLEOTIDE SEQUENCE [LARGE SCALE GENOMIC DNA]</scope>
    <source>
        <strain evidence="2">Cfa_2016G</strain>
        <tissue evidence="2">Leaf</tissue>
    </source>
</reference>
<dbReference type="AlphaFoldDB" id="A0A5N6KZV5"/>
<accession>A0A5N6KZV5</accession>
<gene>
    <name evidence="2" type="ORF">FH972_024835</name>
</gene>
<feature type="region of interest" description="Disordered" evidence="1">
    <location>
        <begin position="1"/>
        <end position="87"/>
    </location>
</feature>
<dbReference type="EMBL" id="VIBQ01000029">
    <property type="protein sequence ID" value="KAB8408223.1"/>
    <property type="molecule type" value="Genomic_DNA"/>
</dbReference>
<organism evidence="2 3">
    <name type="scientific">Carpinus fangiana</name>
    <dbReference type="NCBI Taxonomy" id="176857"/>
    <lineage>
        <taxon>Eukaryota</taxon>
        <taxon>Viridiplantae</taxon>
        <taxon>Streptophyta</taxon>
        <taxon>Embryophyta</taxon>
        <taxon>Tracheophyta</taxon>
        <taxon>Spermatophyta</taxon>
        <taxon>Magnoliopsida</taxon>
        <taxon>eudicotyledons</taxon>
        <taxon>Gunneridae</taxon>
        <taxon>Pentapetalae</taxon>
        <taxon>rosids</taxon>
        <taxon>fabids</taxon>
        <taxon>Fagales</taxon>
        <taxon>Betulaceae</taxon>
        <taxon>Carpinus</taxon>
    </lineage>
</organism>
<evidence type="ECO:0000313" key="3">
    <source>
        <dbReference type="Proteomes" id="UP000327013"/>
    </source>
</evidence>
<proteinExistence type="predicted"/>
<sequence length="142" mass="15618">MEKNQPTDLFEFKSNPSWKERTDKEGNSQNRSKKSLTAGGGKWTQVSPSGKWELGKGDMGGSPLHELGPNENSDTRPKSGGVYKGPKLTDLTKTFQEAQSGDGEIVSEGGARRWQLGNVKTKNGQLGKKKILAERKKKMAKR</sequence>
<keyword evidence="3" id="KW-1185">Reference proteome</keyword>
<protein>
    <submittedName>
        <fullName evidence="2">Uncharacterized protein</fullName>
    </submittedName>
</protein>
<comment type="caution">
    <text evidence="2">The sequence shown here is derived from an EMBL/GenBank/DDBJ whole genome shotgun (WGS) entry which is preliminary data.</text>
</comment>
<name>A0A5N6KZV5_9ROSI</name>